<evidence type="ECO:0000256" key="7">
    <source>
        <dbReference type="ARBA" id="ARBA00022723"/>
    </source>
</evidence>
<feature type="transmembrane region" description="Helical" evidence="12">
    <location>
        <begin position="254"/>
        <end position="279"/>
    </location>
</feature>
<feature type="transmembrane region" description="Helical" evidence="12">
    <location>
        <begin position="6"/>
        <end position="25"/>
    </location>
</feature>
<dbReference type="GO" id="GO:0009055">
    <property type="term" value="F:electron transfer activity"/>
    <property type="evidence" value="ECO:0007669"/>
    <property type="project" value="TreeGrafter"/>
</dbReference>
<reference evidence="13 14" key="1">
    <citation type="submission" date="2019-01" db="EMBL/GenBank/DDBJ databases">
        <title>Bacillus sp. M5HDSG1-1, whole genome shotgun sequence.</title>
        <authorList>
            <person name="Tuo L."/>
        </authorList>
    </citation>
    <scope>NUCLEOTIDE SEQUENCE [LARGE SCALE GENOMIC DNA]</scope>
    <source>
        <strain evidence="13 14">M5HDSG1-1</strain>
    </source>
</reference>
<dbReference type="AlphaFoldDB" id="A0A437K9W3"/>
<keyword evidence="7" id="KW-0479">Metal-binding</keyword>
<keyword evidence="10" id="KW-0408">Iron</keyword>
<evidence type="ECO:0000256" key="11">
    <source>
        <dbReference type="ARBA" id="ARBA00023136"/>
    </source>
</evidence>
<dbReference type="GO" id="GO:0016682">
    <property type="term" value="F:oxidoreductase activity, acting on diphenols and related substances as donors, oxygen as acceptor"/>
    <property type="evidence" value="ECO:0007669"/>
    <property type="project" value="TreeGrafter"/>
</dbReference>
<proteinExistence type="inferred from homology"/>
<accession>A0A437K9W3</accession>
<dbReference type="InterPro" id="IPR003317">
    <property type="entry name" value="Cyt-d_oxidase_su2"/>
</dbReference>
<dbReference type="GO" id="GO:0019646">
    <property type="term" value="P:aerobic electron transport chain"/>
    <property type="evidence" value="ECO:0007669"/>
    <property type="project" value="TreeGrafter"/>
</dbReference>
<evidence type="ECO:0000256" key="1">
    <source>
        <dbReference type="ARBA" id="ARBA00004651"/>
    </source>
</evidence>
<dbReference type="PIRSF" id="PIRSF000267">
    <property type="entry name" value="Cyt_oxidse_sub2"/>
    <property type="match status" value="1"/>
</dbReference>
<evidence type="ECO:0000256" key="5">
    <source>
        <dbReference type="ARBA" id="ARBA00022617"/>
    </source>
</evidence>
<dbReference type="PANTHER" id="PTHR43141">
    <property type="entry name" value="CYTOCHROME BD2 SUBUNIT II"/>
    <property type="match status" value="1"/>
</dbReference>
<keyword evidence="3" id="KW-0813">Transport</keyword>
<dbReference type="Pfam" id="PF02322">
    <property type="entry name" value="Cyt_bd_oxida_II"/>
    <property type="match status" value="1"/>
</dbReference>
<evidence type="ECO:0000256" key="3">
    <source>
        <dbReference type="ARBA" id="ARBA00022448"/>
    </source>
</evidence>
<dbReference type="RefSeq" id="WP_127738943.1">
    <property type="nucleotide sequence ID" value="NZ_CP102589.1"/>
</dbReference>
<keyword evidence="4" id="KW-1003">Cell membrane</keyword>
<comment type="similarity">
    <text evidence="2">Belongs to the cytochrome ubiquinol oxidase subunit 2 family.</text>
</comment>
<keyword evidence="5" id="KW-0349">Heme</keyword>
<evidence type="ECO:0000256" key="6">
    <source>
        <dbReference type="ARBA" id="ARBA00022692"/>
    </source>
</evidence>
<gene>
    <name evidence="13" type="primary">cydB</name>
    <name evidence="13" type="ORF">EM808_14645</name>
</gene>
<organism evidence="13 14">
    <name type="scientific">Niallia taxi</name>
    <dbReference type="NCBI Taxonomy" id="2499688"/>
    <lineage>
        <taxon>Bacteria</taxon>
        <taxon>Bacillati</taxon>
        <taxon>Bacillota</taxon>
        <taxon>Bacilli</taxon>
        <taxon>Bacillales</taxon>
        <taxon>Bacillaceae</taxon>
        <taxon>Niallia</taxon>
    </lineage>
</organism>
<dbReference type="GO" id="GO:0005886">
    <property type="term" value="C:plasma membrane"/>
    <property type="evidence" value="ECO:0007669"/>
    <property type="project" value="UniProtKB-SubCell"/>
</dbReference>
<comment type="subcellular location">
    <subcellularLocation>
        <location evidence="1">Cell membrane</location>
        <topology evidence="1">Multi-pass membrane protein</topology>
    </subcellularLocation>
</comment>
<evidence type="ECO:0000313" key="13">
    <source>
        <dbReference type="EMBL" id="RVT61486.1"/>
    </source>
</evidence>
<evidence type="ECO:0000256" key="8">
    <source>
        <dbReference type="ARBA" id="ARBA00022982"/>
    </source>
</evidence>
<dbReference type="GO" id="GO:0046872">
    <property type="term" value="F:metal ion binding"/>
    <property type="evidence" value="ECO:0007669"/>
    <property type="project" value="UniProtKB-KW"/>
</dbReference>
<feature type="transmembrane region" description="Helical" evidence="12">
    <location>
        <begin position="229"/>
        <end position="247"/>
    </location>
</feature>
<protein>
    <submittedName>
        <fullName evidence="13">Cytochrome d ubiquinol oxidase subunit II</fullName>
    </submittedName>
</protein>
<evidence type="ECO:0000256" key="2">
    <source>
        <dbReference type="ARBA" id="ARBA00007543"/>
    </source>
</evidence>
<feature type="transmembrane region" description="Helical" evidence="12">
    <location>
        <begin position="161"/>
        <end position="180"/>
    </location>
</feature>
<evidence type="ECO:0000313" key="14">
    <source>
        <dbReference type="Proteomes" id="UP000288024"/>
    </source>
</evidence>
<comment type="caution">
    <text evidence="13">The sequence shown here is derived from an EMBL/GenBank/DDBJ whole genome shotgun (WGS) entry which is preliminary data.</text>
</comment>
<dbReference type="Proteomes" id="UP000288024">
    <property type="component" value="Unassembled WGS sequence"/>
</dbReference>
<keyword evidence="8" id="KW-0249">Electron transport</keyword>
<dbReference type="PANTHER" id="PTHR43141:SF5">
    <property type="entry name" value="CYTOCHROME BD-I UBIQUINOL OXIDASE SUBUNIT 2"/>
    <property type="match status" value="1"/>
</dbReference>
<dbReference type="NCBIfam" id="TIGR00203">
    <property type="entry name" value="cydB"/>
    <property type="match status" value="1"/>
</dbReference>
<keyword evidence="11 12" id="KW-0472">Membrane</keyword>
<evidence type="ECO:0000256" key="10">
    <source>
        <dbReference type="ARBA" id="ARBA00023004"/>
    </source>
</evidence>
<name>A0A437K9W3_9BACI</name>
<feature type="transmembrane region" description="Helical" evidence="12">
    <location>
        <begin position="75"/>
        <end position="97"/>
    </location>
</feature>
<keyword evidence="14" id="KW-1185">Reference proteome</keyword>
<evidence type="ECO:0000256" key="9">
    <source>
        <dbReference type="ARBA" id="ARBA00022989"/>
    </source>
</evidence>
<sequence length="338" mass="37754">MFDLGVLWFILVAVLFIGFFFLEGFDFGVGMSTQLIARNDMERRILINTIGPFWDANEVWLITAGGALFAAFPHWYATLFSGFYTPLVVVLLALIIRATGFEFRAKGNHPIWKKSWDICIFLGSLLPPLLFGVVFACFIQGLPIDKNMELNAGFFDIVNVYTLTGGITVLMLCLVHGLMFTTIRTVGDLQDRARNLGQKLLPPLGILLTAFTVMTYIKTDIFERQGTILSFLFGIGVIAFVLSGYFISRKKDGWAFGMTGAVIALSFISIFIGLFPRLMISSINSSFSLTVSNAASGHYSLTVMTIVALTLLPFVLGYQIWSYIVFRKRVTEKSHLEY</sequence>
<evidence type="ECO:0000256" key="12">
    <source>
        <dbReference type="SAM" id="Phobius"/>
    </source>
</evidence>
<dbReference type="EMBL" id="RZTZ01000005">
    <property type="protein sequence ID" value="RVT61486.1"/>
    <property type="molecule type" value="Genomic_DNA"/>
</dbReference>
<feature type="transmembrane region" description="Helical" evidence="12">
    <location>
        <begin position="118"/>
        <end position="141"/>
    </location>
</feature>
<dbReference type="GO" id="GO:0070069">
    <property type="term" value="C:cytochrome complex"/>
    <property type="evidence" value="ECO:0007669"/>
    <property type="project" value="TreeGrafter"/>
</dbReference>
<feature type="transmembrane region" description="Helical" evidence="12">
    <location>
        <begin position="299"/>
        <end position="326"/>
    </location>
</feature>
<keyword evidence="9 12" id="KW-1133">Transmembrane helix</keyword>
<keyword evidence="6 12" id="KW-0812">Transmembrane</keyword>
<feature type="transmembrane region" description="Helical" evidence="12">
    <location>
        <begin position="200"/>
        <end position="217"/>
    </location>
</feature>
<evidence type="ECO:0000256" key="4">
    <source>
        <dbReference type="ARBA" id="ARBA00022475"/>
    </source>
</evidence>